<keyword evidence="1" id="KW-0472">Membrane</keyword>
<evidence type="ECO:0000313" key="2">
    <source>
        <dbReference type="EMBL" id="AGA33993.1"/>
    </source>
</evidence>
<keyword evidence="1" id="KW-0812">Transmembrane</keyword>
<accession>L0DY72</accession>
<sequence length="453" mass="50870">MKNLLARLLLPVLVLGALLAWWYPEPALVGIEVTDWAQQYERSYTPPAHRIGAMAAARDLLQRRQPSVPLPLYMENHAGERWIEADTGDDREQWSAVVGELADRDRIFLQPAQWIPNWPREVESLPGYLMLRDGHEVHFLTLQRWPPWDFGRAGVPADQRYPLRSQWPLMLLAIGAVAAWRVQRGRLRPATAHAVDSTAGTVLASILMMAVVGIALLLVPHVYGIWGGDIGLPMMSSLLGIVLLLSAVLVSPLYIGQFRRLQRLLRGEERLAHWTYSPEEWRDHVRAQYGEQRQLARANLWFLGGTIVVVTVILVVFIDREAAGVMVASAAGLVALLTFVAIVMPRLTRRRLERGPYEAHIGEDLLYLGGQTHFWSGWTSRFESIQAVGGARPHLEIVYSDLQVSNPKTVSMHRVGVRLNVPIPAGREAEARDIAQQLQQRWETPAQGSKTKG</sequence>
<feature type="transmembrane region" description="Helical" evidence="1">
    <location>
        <begin position="324"/>
        <end position="344"/>
    </location>
</feature>
<feature type="transmembrane region" description="Helical" evidence="1">
    <location>
        <begin position="300"/>
        <end position="318"/>
    </location>
</feature>
<dbReference type="RefSeq" id="WP_015259113.1">
    <property type="nucleotide sequence ID" value="NC_019902.2"/>
</dbReference>
<organism evidence="2 3">
    <name type="scientific">Thioalkalivibrio nitratireducens (strain DSM 14787 / UNIQEM 213 / ALEN2)</name>
    <dbReference type="NCBI Taxonomy" id="1255043"/>
    <lineage>
        <taxon>Bacteria</taxon>
        <taxon>Pseudomonadati</taxon>
        <taxon>Pseudomonadota</taxon>
        <taxon>Gammaproteobacteria</taxon>
        <taxon>Chromatiales</taxon>
        <taxon>Ectothiorhodospiraceae</taxon>
        <taxon>Thioalkalivibrio</taxon>
    </lineage>
</organism>
<reference evidence="2" key="1">
    <citation type="submission" date="2015-12" db="EMBL/GenBank/DDBJ databases">
        <authorList>
            <person name="Tikhonova T.V."/>
            <person name="Pavlov A.R."/>
            <person name="Beletsky A.V."/>
            <person name="Mardanov A.V."/>
            <person name="Sorokin D.Y."/>
            <person name="Ravin N.V."/>
            <person name="Popov V.O."/>
        </authorList>
    </citation>
    <scope>NUCLEOTIDE SEQUENCE</scope>
    <source>
        <strain evidence="2">DSM 14787</strain>
    </source>
</reference>
<protein>
    <submittedName>
        <fullName evidence="2">Uncharacterized protein</fullName>
    </submittedName>
</protein>
<feature type="transmembrane region" description="Helical" evidence="1">
    <location>
        <begin position="202"/>
        <end position="226"/>
    </location>
</feature>
<dbReference type="OrthoDB" id="9803562at2"/>
<keyword evidence="1" id="KW-1133">Transmembrane helix</keyword>
<feature type="transmembrane region" description="Helical" evidence="1">
    <location>
        <begin position="165"/>
        <end position="182"/>
    </location>
</feature>
<dbReference type="Proteomes" id="UP000010809">
    <property type="component" value="Chromosome"/>
</dbReference>
<dbReference type="EMBL" id="CP003989">
    <property type="protein sequence ID" value="AGA33993.1"/>
    <property type="molecule type" value="Genomic_DNA"/>
</dbReference>
<name>L0DY72_THIND</name>
<evidence type="ECO:0000313" key="3">
    <source>
        <dbReference type="Proteomes" id="UP000010809"/>
    </source>
</evidence>
<dbReference type="AlphaFoldDB" id="L0DY72"/>
<dbReference type="KEGG" id="tni:TVNIR_2350"/>
<dbReference type="PATRIC" id="fig|1255043.3.peg.2372"/>
<dbReference type="eggNOG" id="ENOG5032PIQ">
    <property type="taxonomic scope" value="Bacteria"/>
</dbReference>
<evidence type="ECO:0000256" key="1">
    <source>
        <dbReference type="SAM" id="Phobius"/>
    </source>
</evidence>
<feature type="transmembrane region" description="Helical" evidence="1">
    <location>
        <begin position="238"/>
        <end position="256"/>
    </location>
</feature>
<dbReference type="HOGENOM" id="CLU_604000_0_0_6"/>
<proteinExistence type="predicted"/>
<dbReference type="STRING" id="1255043.TVNIR_2350"/>
<keyword evidence="3" id="KW-1185">Reference proteome</keyword>
<gene>
    <name evidence="2" type="ordered locus">TVNIR_2350</name>
</gene>